<comment type="caution">
    <text evidence="2">The sequence shown here is derived from an EMBL/GenBank/DDBJ whole genome shotgun (WGS) entry which is preliminary data.</text>
</comment>
<evidence type="ECO:0000256" key="1">
    <source>
        <dbReference type="SAM" id="MobiDB-lite"/>
    </source>
</evidence>
<proteinExistence type="predicted"/>
<feature type="compositionally biased region" description="Pro residues" evidence="1">
    <location>
        <begin position="14"/>
        <end position="29"/>
    </location>
</feature>
<sequence length="420" mass="46534">MSSIETPISLPPLATLPPPIEEPLGPPIEPSSVASPSSSMEIAPSSLSLEKTSPTSSIPTSITPVDLATLIFDTRRWYAPPDLAPKSLSPATSASVGYASPFDPSDESFAQDSLSDSASENDLVPILALKKGARNRMLTSSKEVGSGSKNPYVFNPAFLTWACRNSSYGSTAIPNPTIPKSKFKPLSQRKLLKGKMVFPSSDTYLTDLLLKTEAQVWILIFLNRDACVAKEEVVDFIKNFSISRFSGDFFRTSVSKVLKRSMSPYHKFLFTFVIRNLIPRQERRDAASYLDLTLMELLDRGMPINLPALMIAYLNKVVHDFNQNHALPYGFLLTSVFAKLGVKFSSMEHYLSYDAFDYYESRGTPHNTHLRFEIEQLKSQPARNEDTARARHQDLMALIQSLSRSIVPSSSMAPPTDPNP</sequence>
<protein>
    <submittedName>
        <fullName evidence="2">Uncharacterized protein</fullName>
    </submittedName>
</protein>
<accession>A0ABS8TL20</accession>
<organism evidence="2 3">
    <name type="scientific">Datura stramonium</name>
    <name type="common">Jimsonweed</name>
    <name type="synonym">Common thornapple</name>
    <dbReference type="NCBI Taxonomy" id="4076"/>
    <lineage>
        <taxon>Eukaryota</taxon>
        <taxon>Viridiplantae</taxon>
        <taxon>Streptophyta</taxon>
        <taxon>Embryophyta</taxon>
        <taxon>Tracheophyta</taxon>
        <taxon>Spermatophyta</taxon>
        <taxon>Magnoliopsida</taxon>
        <taxon>eudicotyledons</taxon>
        <taxon>Gunneridae</taxon>
        <taxon>Pentapetalae</taxon>
        <taxon>asterids</taxon>
        <taxon>lamiids</taxon>
        <taxon>Solanales</taxon>
        <taxon>Solanaceae</taxon>
        <taxon>Solanoideae</taxon>
        <taxon>Datureae</taxon>
        <taxon>Datura</taxon>
    </lineage>
</organism>
<evidence type="ECO:0000313" key="3">
    <source>
        <dbReference type="Proteomes" id="UP000823775"/>
    </source>
</evidence>
<dbReference type="Proteomes" id="UP000823775">
    <property type="component" value="Unassembled WGS sequence"/>
</dbReference>
<reference evidence="2 3" key="1">
    <citation type="journal article" date="2021" name="BMC Genomics">
        <title>Datura genome reveals duplications of psychoactive alkaloid biosynthetic genes and high mutation rate following tissue culture.</title>
        <authorList>
            <person name="Rajewski A."/>
            <person name="Carter-House D."/>
            <person name="Stajich J."/>
            <person name="Litt A."/>
        </authorList>
    </citation>
    <scope>NUCLEOTIDE SEQUENCE [LARGE SCALE GENOMIC DNA]</scope>
    <source>
        <strain evidence="2">AR-01</strain>
    </source>
</reference>
<feature type="region of interest" description="Disordered" evidence="1">
    <location>
        <begin position="1"/>
        <end position="60"/>
    </location>
</feature>
<name>A0ABS8TL20_DATST</name>
<gene>
    <name evidence="2" type="ORF">HAX54_012251</name>
</gene>
<keyword evidence="3" id="KW-1185">Reference proteome</keyword>
<feature type="compositionally biased region" description="Low complexity" evidence="1">
    <location>
        <begin position="30"/>
        <end position="60"/>
    </location>
</feature>
<dbReference type="EMBL" id="JACEIK010001707">
    <property type="protein sequence ID" value="MCD7471658.1"/>
    <property type="molecule type" value="Genomic_DNA"/>
</dbReference>
<evidence type="ECO:0000313" key="2">
    <source>
        <dbReference type="EMBL" id="MCD7471658.1"/>
    </source>
</evidence>